<protein>
    <submittedName>
        <fullName evidence="1">Uncharacterized protein</fullName>
    </submittedName>
</protein>
<dbReference type="EMBL" id="CACVBM020000888">
    <property type="protein sequence ID" value="CAA7024449.1"/>
    <property type="molecule type" value="Genomic_DNA"/>
</dbReference>
<keyword evidence="2" id="KW-1185">Reference proteome</keyword>
<proteinExistence type="predicted"/>
<reference evidence="1" key="1">
    <citation type="submission" date="2020-01" db="EMBL/GenBank/DDBJ databases">
        <authorList>
            <person name="Mishra B."/>
        </authorList>
    </citation>
    <scope>NUCLEOTIDE SEQUENCE [LARGE SCALE GENOMIC DNA]</scope>
</reference>
<dbReference type="AlphaFoldDB" id="A0A6D2IHD3"/>
<gene>
    <name evidence="1" type="ORF">MERR_LOCUS11684</name>
</gene>
<accession>A0A6D2IHD3</accession>
<sequence length="84" mass="9905">MLYEMNWRWEKSVRIRYAMNKHKLKCAQGSSKIGSKSSVYRFEADQLQIHGGYDTCETLELLSWDSDDQRTQRTIFKLVIGLSK</sequence>
<name>A0A6D2IHD3_9BRAS</name>
<comment type="caution">
    <text evidence="1">The sequence shown here is derived from an EMBL/GenBank/DDBJ whole genome shotgun (WGS) entry which is preliminary data.</text>
</comment>
<evidence type="ECO:0000313" key="1">
    <source>
        <dbReference type="EMBL" id="CAA7024449.1"/>
    </source>
</evidence>
<dbReference type="Proteomes" id="UP000467841">
    <property type="component" value="Unassembled WGS sequence"/>
</dbReference>
<evidence type="ECO:0000313" key="2">
    <source>
        <dbReference type="Proteomes" id="UP000467841"/>
    </source>
</evidence>
<organism evidence="1 2">
    <name type="scientific">Microthlaspi erraticum</name>
    <dbReference type="NCBI Taxonomy" id="1685480"/>
    <lineage>
        <taxon>Eukaryota</taxon>
        <taxon>Viridiplantae</taxon>
        <taxon>Streptophyta</taxon>
        <taxon>Embryophyta</taxon>
        <taxon>Tracheophyta</taxon>
        <taxon>Spermatophyta</taxon>
        <taxon>Magnoliopsida</taxon>
        <taxon>eudicotyledons</taxon>
        <taxon>Gunneridae</taxon>
        <taxon>Pentapetalae</taxon>
        <taxon>rosids</taxon>
        <taxon>malvids</taxon>
        <taxon>Brassicales</taxon>
        <taxon>Brassicaceae</taxon>
        <taxon>Coluteocarpeae</taxon>
        <taxon>Microthlaspi</taxon>
    </lineage>
</organism>